<gene>
    <name evidence="2" type="ORF">E3N88_45135</name>
</gene>
<dbReference type="Proteomes" id="UP000326396">
    <property type="component" value="Unassembled WGS sequence"/>
</dbReference>
<reference evidence="2 3" key="1">
    <citation type="submission" date="2019-05" db="EMBL/GenBank/DDBJ databases">
        <title>Mikania micrantha, genome provides insights into the molecular mechanism of rapid growth.</title>
        <authorList>
            <person name="Liu B."/>
        </authorList>
    </citation>
    <scope>NUCLEOTIDE SEQUENCE [LARGE SCALE GENOMIC DNA]</scope>
    <source>
        <strain evidence="2">NLD-2019</strain>
        <tissue evidence="2">Leaf</tissue>
    </source>
</reference>
<feature type="compositionally biased region" description="Low complexity" evidence="1">
    <location>
        <begin position="25"/>
        <end position="45"/>
    </location>
</feature>
<evidence type="ECO:0000313" key="3">
    <source>
        <dbReference type="Proteomes" id="UP000326396"/>
    </source>
</evidence>
<comment type="caution">
    <text evidence="2">The sequence shown here is derived from an EMBL/GenBank/DDBJ whole genome shotgun (WGS) entry which is preliminary data.</text>
</comment>
<accession>A0A5N6LA21</accession>
<evidence type="ECO:0000313" key="2">
    <source>
        <dbReference type="EMBL" id="KAC9884507.1"/>
    </source>
</evidence>
<organism evidence="2 3">
    <name type="scientific">Mikania micrantha</name>
    <name type="common">bitter vine</name>
    <dbReference type="NCBI Taxonomy" id="192012"/>
    <lineage>
        <taxon>Eukaryota</taxon>
        <taxon>Viridiplantae</taxon>
        <taxon>Streptophyta</taxon>
        <taxon>Embryophyta</taxon>
        <taxon>Tracheophyta</taxon>
        <taxon>Spermatophyta</taxon>
        <taxon>Magnoliopsida</taxon>
        <taxon>eudicotyledons</taxon>
        <taxon>Gunneridae</taxon>
        <taxon>Pentapetalae</taxon>
        <taxon>asterids</taxon>
        <taxon>campanulids</taxon>
        <taxon>Asterales</taxon>
        <taxon>Asteraceae</taxon>
        <taxon>Asteroideae</taxon>
        <taxon>Heliantheae alliance</taxon>
        <taxon>Eupatorieae</taxon>
        <taxon>Mikania</taxon>
    </lineage>
</organism>
<evidence type="ECO:0000256" key="1">
    <source>
        <dbReference type="SAM" id="MobiDB-lite"/>
    </source>
</evidence>
<proteinExistence type="predicted"/>
<protein>
    <submittedName>
        <fullName evidence="2">Uncharacterized protein</fullName>
    </submittedName>
</protein>
<keyword evidence="3" id="KW-1185">Reference proteome</keyword>
<feature type="region of interest" description="Disordered" evidence="1">
    <location>
        <begin position="1"/>
        <end position="70"/>
    </location>
</feature>
<name>A0A5N6LA21_9ASTR</name>
<dbReference type="EMBL" id="SZYD01002146">
    <property type="protein sequence ID" value="KAC9884507.1"/>
    <property type="molecule type" value="Genomic_DNA"/>
</dbReference>
<feature type="compositionally biased region" description="Basic and acidic residues" evidence="1">
    <location>
        <begin position="60"/>
        <end position="70"/>
    </location>
</feature>
<sequence length="132" mass="14432">MGAYLRWSRLSSNQSSGVRGDVKSTHTTSRSFSSSNFSSKGESGVKSGGMGSSSSTSLNSRDKGVRTLSRTKWEERRKKGCVIDVVNCMGLLIDVLRGNCVFFFWGEDEDTAHLGEQLMMTVLPSLPLLQDS</sequence>
<dbReference type="AlphaFoldDB" id="A0A5N6LA21"/>